<comment type="pathway">
    <text evidence="4">Sulfur metabolism; glutathione metabolism.</text>
</comment>
<keyword evidence="4" id="KW-0378">Hydrolase</keyword>
<dbReference type="AlphaFoldDB" id="A0A951MDY7"/>
<dbReference type="EMBL" id="RPHB01000004">
    <property type="protein sequence ID" value="MBW3468070.1"/>
    <property type="molecule type" value="Genomic_DNA"/>
</dbReference>
<dbReference type="RefSeq" id="WP_219288803.1">
    <property type="nucleotide sequence ID" value="NZ_RPHB01000004.1"/>
</dbReference>
<dbReference type="EC" id="2.3.2.2" evidence="4"/>
<feature type="binding site" evidence="3">
    <location>
        <begin position="397"/>
        <end position="399"/>
    </location>
    <ligand>
        <name>L-glutamate</name>
        <dbReference type="ChEBI" id="CHEBI:29985"/>
    </ligand>
</feature>
<keyword evidence="4" id="KW-0317">Glutathione biosynthesis</keyword>
<comment type="catalytic activity">
    <reaction evidence="4">
        <text>an S-substituted glutathione + H2O = an S-substituted L-cysteinylglycine + L-glutamate</text>
        <dbReference type="Rhea" id="RHEA:59468"/>
        <dbReference type="ChEBI" id="CHEBI:15377"/>
        <dbReference type="ChEBI" id="CHEBI:29985"/>
        <dbReference type="ChEBI" id="CHEBI:90779"/>
        <dbReference type="ChEBI" id="CHEBI:143103"/>
        <dbReference type="EC" id="3.4.19.13"/>
    </reaction>
</comment>
<dbReference type="NCBIfam" id="TIGR00066">
    <property type="entry name" value="g_glut_trans"/>
    <property type="match status" value="1"/>
</dbReference>
<comment type="similarity">
    <text evidence="1 4">Belongs to the gamma-glutamyltransferase family.</text>
</comment>
<keyword evidence="4" id="KW-0865">Zymogen</keyword>
<evidence type="ECO:0000313" key="7">
    <source>
        <dbReference type="Proteomes" id="UP000727490"/>
    </source>
</evidence>
<dbReference type="EC" id="3.4.19.13" evidence="4"/>
<sequence length="570" mass="62204">MKTKGLKRRSLGFFFLFILIFACSTEQNNHDSEKGLIADKAMVVSAKEEASRIGLMMMEKGGNAFDAMVATELSLAVAFPFAGNLGGGGFMVFRLSDGTSGSLDYREKAPIAATPDMYLDEKGDVIPGMSTTGAMAVGVPGTVAGIFAVHEKFGTLPISDILTPVIELAEKGVVVTSNQAKSFESNRKAFIEVNGKNTFFAKEYKEGDTVKYLALANTLRRISENGRDEFYKGETAKIIASFIQSEGGIITEEDLASYEAVWRDPLSFSYKDHKIISMAPPSSGGVTLAQIFGMIEDFDLRSKKHNSVEYIQVLTEAERRAYADRNYFLGDPDFVDVPVDQLIEQDYLKSRISDFDPDKATPSTDIREGNIHILESDQTTHYSIVDQFGNAVSVTTTLNGAYGSKLYSEELGFFFNNEMDDFSAKAGVPNMFGLIGAEANAIAPGKRMLSSMTPTIVEKDGKLKMVVGTPGGSTIITSVLQTILNVLEFEMGMQKAVNAPRFHHQWLPDLVNFEPDGFSKETLEALKQKGYNINEGYSPILGKVDAILVLPDGRLEGGADKRGDDKALGF</sequence>
<dbReference type="Proteomes" id="UP000727490">
    <property type="component" value="Unassembled WGS sequence"/>
</dbReference>
<comment type="PTM">
    <text evidence="4">Cleaved by autocatalysis into a large and a small subunit.</text>
</comment>
<organism evidence="6 7">
    <name type="scientific">Arthrospiribacter ruber</name>
    <dbReference type="NCBI Taxonomy" id="2487934"/>
    <lineage>
        <taxon>Bacteria</taxon>
        <taxon>Pseudomonadati</taxon>
        <taxon>Bacteroidota</taxon>
        <taxon>Cytophagia</taxon>
        <taxon>Cytophagales</taxon>
        <taxon>Cyclobacteriaceae</taxon>
        <taxon>Arthrospiribacter</taxon>
    </lineage>
</organism>
<feature type="binding site" evidence="3">
    <location>
        <position position="106"/>
    </location>
    <ligand>
        <name>L-glutamate</name>
        <dbReference type="ChEBI" id="CHEBI:29985"/>
    </ligand>
</feature>
<keyword evidence="4 6" id="KW-0012">Acyltransferase</keyword>
<keyword evidence="5" id="KW-0732">Signal</keyword>
<comment type="catalytic activity">
    <reaction evidence="4">
        <text>an N-terminal (5-L-glutamyl)-[peptide] + an alpha-amino acid = 5-L-glutamyl amino acid + an N-terminal L-alpha-aminoacyl-[peptide]</text>
        <dbReference type="Rhea" id="RHEA:23904"/>
        <dbReference type="Rhea" id="RHEA-COMP:9780"/>
        <dbReference type="Rhea" id="RHEA-COMP:9795"/>
        <dbReference type="ChEBI" id="CHEBI:77644"/>
        <dbReference type="ChEBI" id="CHEBI:78597"/>
        <dbReference type="ChEBI" id="CHEBI:78599"/>
        <dbReference type="ChEBI" id="CHEBI:78608"/>
        <dbReference type="EC" id="2.3.2.2"/>
    </reaction>
</comment>
<feature type="signal peptide" evidence="5">
    <location>
        <begin position="1"/>
        <end position="24"/>
    </location>
</feature>
<evidence type="ECO:0000313" key="6">
    <source>
        <dbReference type="EMBL" id="MBW3468070.1"/>
    </source>
</evidence>
<feature type="active site" description="Nucleophile" evidence="2">
    <location>
        <position position="379"/>
    </location>
</feature>
<dbReference type="GO" id="GO:0006751">
    <property type="term" value="P:glutathione catabolic process"/>
    <property type="evidence" value="ECO:0007669"/>
    <property type="project" value="UniProtKB-UniRule"/>
</dbReference>
<dbReference type="InterPro" id="IPR000101">
    <property type="entry name" value="GGT_peptidase"/>
</dbReference>
<dbReference type="InterPro" id="IPR051792">
    <property type="entry name" value="GGT_bact"/>
</dbReference>
<comment type="catalytic activity">
    <reaction evidence="4">
        <text>glutathione + H2O = L-cysteinylglycine + L-glutamate</text>
        <dbReference type="Rhea" id="RHEA:28807"/>
        <dbReference type="ChEBI" id="CHEBI:15377"/>
        <dbReference type="ChEBI" id="CHEBI:29985"/>
        <dbReference type="ChEBI" id="CHEBI:57925"/>
        <dbReference type="ChEBI" id="CHEBI:61694"/>
        <dbReference type="EC" id="3.4.19.13"/>
    </reaction>
</comment>
<keyword evidence="7" id="KW-1185">Reference proteome</keyword>
<accession>A0A951MDY7</accession>
<dbReference type="PANTHER" id="PTHR43199:SF1">
    <property type="entry name" value="GLUTATHIONE HYDROLASE PROENZYME"/>
    <property type="match status" value="1"/>
</dbReference>
<dbReference type="InterPro" id="IPR055262">
    <property type="entry name" value="GGT_CS"/>
</dbReference>
<evidence type="ECO:0000256" key="3">
    <source>
        <dbReference type="PIRSR" id="PIRSR600101-2"/>
    </source>
</evidence>
<proteinExistence type="inferred from homology"/>
<dbReference type="GO" id="GO:0006750">
    <property type="term" value="P:glutathione biosynthetic process"/>
    <property type="evidence" value="ECO:0007669"/>
    <property type="project" value="UniProtKB-KW"/>
</dbReference>
<evidence type="ECO:0000256" key="4">
    <source>
        <dbReference type="RuleBase" id="RU368036"/>
    </source>
</evidence>
<feature type="binding site" evidence="3">
    <location>
        <position position="421"/>
    </location>
    <ligand>
        <name>L-glutamate</name>
        <dbReference type="ChEBI" id="CHEBI:29985"/>
    </ligand>
</feature>
<reference evidence="6 7" key="1">
    <citation type="journal article" date="2020" name="Syst. Appl. Microbiol.">
        <title>Arthrospiribacter ruber gen. nov., sp. nov., a novel bacterium isolated from Arthrospira cultures.</title>
        <authorList>
            <person name="Waleron M."/>
            <person name="Misztak A."/>
            <person name="Waleron M.M."/>
            <person name="Furmaniak M."/>
            <person name="Mrozik A."/>
            <person name="Waleron K."/>
        </authorList>
    </citation>
    <scope>NUCLEOTIDE SEQUENCE [LARGE SCALE GENOMIC DNA]</scope>
    <source>
        <strain evidence="6 7">DPMB0001</strain>
    </source>
</reference>
<dbReference type="PANTHER" id="PTHR43199">
    <property type="entry name" value="GLUTATHIONE HYDROLASE"/>
    <property type="match status" value="1"/>
</dbReference>
<comment type="subunit">
    <text evidence="4">This enzyme consists of two polypeptide chains, which are synthesized in precursor form from a single polypeptide.</text>
</comment>
<protein>
    <recommendedName>
        <fullName evidence="4">Glutathione hydrolase proenzyme</fullName>
        <ecNumber evidence="4">2.3.2.2</ecNumber>
        <ecNumber evidence="4">3.4.19.13</ecNumber>
    </recommendedName>
    <component>
        <recommendedName>
            <fullName evidence="4">Glutathione hydrolase large chain</fullName>
        </recommendedName>
    </component>
    <component>
        <recommendedName>
            <fullName evidence="4">Glutathione hydrolase small chain</fullName>
        </recommendedName>
    </component>
</protein>
<evidence type="ECO:0000256" key="5">
    <source>
        <dbReference type="SAM" id="SignalP"/>
    </source>
</evidence>
<feature type="binding site" evidence="3">
    <location>
        <position position="472"/>
    </location>
    <ligand>
        <name>L-glutamate</name>
        <dbReference type="ChEBI" id="CHEBI:29985"/>
    </ligand>
</feature>
<dbReference type="GO" id="GO:0103068">
    <property type="term" value="F:leukotriene C4 gamma-glutamyl transferase activity"/>
    <property type="evidence" value="ECO:0007669"/>
    <property type="project" value="UniProtKB-EC"/>
</dbReference>
<comment type="caution">
    <text evidence="6">The sequence shown here is derived from an EMBL/GenBank/DDBJ whole genome shotgun (WGS) entry which is preliminary data.</text>
</comment>
<keyword evidence="4 6" id="KW-0808">Transferase</keyword>
<gene>
    <name evidence="6" type="primary">ggt</name>
    <name evidence="6" type="ORF">EGN73_09630</name>
</gene>
<dbReference type="Pfam" id="PF01019">
    <property type="entry name" value="G_glu_transpept"/>
    <property type="match status" value="1"/>
</dbReference>
<evidence type="ECO:0000256" key="2">
    <source>
        <dbReference type="PIRSR" id="PIRSR600101-1"/>
    </source>
</evidence>
<dbReference type="PROSITE" id="PS51257">
    <property type="entry name" value="PROKAR_LIPOPROTEIN"/>
    <property type="match status" value="1"/>
</dbReference>
<feature type="chain" id="PRO_5037820443" description="Glutathione hydrolase proenzyme" evidence="5">
    <location>
        <begin position="25"/>
        <end position="570"/>
    </location>
</feature>
<dbReference type="PROSITE" id="PS00462">
    <property type="entry name" value="G_GLU_TRANSPEPTIDASE"/>
    <property type="match status" value="1"/>
</dbReference>
<feature type="binding site" evidence="3">
    <location>
        <begin position="450"/>
        <end position="451"/>
    </location>
    <ligand>
        <name>L-glutamate</name>
        <dbReference type="ChEBI" id="CHEBI:29985"/>
    </ligand>
</feature>
<dbReference type="GO" id="GO:0036374">
    <property type="term" value="F:glutathione hydrolase activity"/>
    <property type="evidence" value="ECO:0007669"/>
    <property type="project" value="UniProtKB-UniRule"/>
</dbReference>
<name>A0A951MDY7_9BACT</name>
<evidence type="ECO:0000256" key="1">
    <source>
        <dbReference type="ARBA" id="ARBA00009381"/>
    </source>
</evidence>